<dbReference type="Proteomes" id="UP000238479">
    <property type="component" value="Chromosome 4"/>
</dbReference>
<name>A0A2P6R3Y9_ROSCH</name>
<dbReference type="EMBL" id="PDCK01000042">
    <property type="protein sequence ID" value="PRQ41150.1"/>
    <property type="molecule type" value="Genomic_DNA"/>
</dbReference>
<gene>
    <name evidence="1" type="ORF">RchiOBHm_Chr4g0443801</name>
</gene>
<evidence type="ECO:0000313" key="1">
    <source>
        <dbReference type="EMBL" id="PRQ41150.1"/>
    </source>
</evidence>
<protein>
    <submittedName>
        <fullName evidence="1">Uncharacterized protein</fullName>
    </submittedName>
</protein>
<dbReference type="Gramene" id="PRQ41150">
    <property type="protein sequence ID" value="PRQ41150"/>
    <property type="gene ID" value="RchiOBHm_Chr4g0443801"/>
</dbReference>
<dbReference type="AlphaFoldDB" id="A0A2P6R3Y9"/>
<comment type="caution">
    <text evidence="1">The sequence shown here is derived from an EMBL/GenBank/DDBJ whole genome shotgun (WGS) entry which is preliminary data.</text>
</comment>
<proteinExistence type="predicted"/>
<reference evidence="1 2" key="1">
    <citation type="journal article" date="2018" name="Nat. Genet.">
        <title>The Rosa genome provides new insights in the design of modern roses.</title>
        <authorList>
            <person name="Bendahmane M."/>
        </authorList>
    </citation>
    <scope>NUCLEOTIDE SEQUENCE [LARGE SCALE GENOMIC DNA]</scope>
    <source>
        <strain evidence="2">cv. Old Blush</strain>
    </source>
</reference>
<accession>A0A2P6R3Y9</accession>
<organism evidence="1 2">
    <name type="scientific">Rosa chinensis</name>
    <name type="common">China rose</name>
    <dbReference type="NCBI Taxonomy" id="74649"/>
    <lineage>
        <taxon>Eukaryota</taxon>
        <taxon>Viridiplantae</taxon>
        <taxon>Streptophyta</taxon>
        <taxon>Embryophyta</taxon>
        <taxon>Tracheophyta</taxon>
        <taxon>Spermatophyta</taxon>
        <taxon>Magnoliopsida</taxon>
        <taxon>eudicotyledons</taxon>
        <taxon>Gunneridae</taxon>
        <taxon>Pentapetalae</taxon>
        <taxon>rosids</taxon>
        <taxon>fabids</taxon>
        <taxon>Rosales</taxon>
        <taxon>Rosaceae</taxon>
        <taxon>Rosoideae</taxon>
        <taxon>Rosoideae incertae sedis</taxon>
        <taxon>Rosa</taxon>
    </lineage>
</organism>
<evidence type="ECO:0000313" key="2">
    <source>
        <dbReference type="Proteomes" id="UP000238479"/>
    </source>
</evidence>
<keyword evidence="2" id="KW-1185">Reference proteome</keyword>
<sequence length="62" mass="6719">MAPDSPINPNKALPSVPPSVIDISYLFRLSAPERLPVLSISCRVRCWRALLLGLGSEKGKST</sequence>